<evidence type="ECO:0000313" key="12">
    <source>
        <dbReference type="EMBL" id="QCI28126.1"/>
    </source>
</evidence>
<dbReference type="Proteomes" id="UP000298805">
    <property type="component" value="Chromosome"/>
</dbReference>
<dbReference type="Proteomes" id="UP000272781">
    <property type="component" value="Unassembled WGS sequence"/>
</dbReference>
<protein>
    <recommendedName>
        <fullName evidence="9">Lipoprotein signal peptidase</fullName>
        <ecNumber evidence="9">3.4.23.36</ecNumber>
    </recommendedName>
    <alternativeName>
        <fullName evidence="9">Prolipoprotein signal peptidase</fullName>
    </alternativeName>
    <alternativeName>
        <fullName evidence="9">Signal peptidase II</fullName>
        <shortName evidence="9">SPase II</shortName>
    </alternativeName>
</protein>
<comment type="pathway">
    <text evidence="9">Protein modification; lipoprotein biosynthesis (signal peptide cleavage).</text>
</comment>
<name>A0AAJ4REG1_9BACT</name>
<reference evidence="13 14" key="2">
    <citation type="submission" date="2018-11" db="EMBL/GenBank/DDBJ databases">
        <title>Genomic Encyclopedia of Type Strains, Phase IV (KMG-IV): sequencing the most valuable type-strain genomes for metagenomic binning, comparative biology and taxonomic classification.</title>
        <authorList>
            <person name="Goeker M."/>
        </authorList>
    </citation>
    <scope>NUCLEOTIDE SEQUENCE [LARGE SCALE GENOMIC DNA]</scope>
    <source>
        <strain evidence="13 14">DSM 27783</strain>
    </source>
</reference>
<keyword evidence="7 9" id="KW-1133">Transmembrane helix</keyword>
<organism evidence="13 14">
    <name type="scientific">Caminibacter pacificus</name>
    <dbReference type="NCBI Taxonomy" id="1424653"/>
    <lineage>
        <taxon>Bacteria</taxon>
        <taxon>Pseudomonadati</taxon>
        <taxon>Campylobacterota</taxon>
        <taxon>Epsilonproteobacteria</taxon>
        <taxon>Nautiliales</taxon>
        <taxon>Nautiliaceae</taxon>
        <taxon>Caminibacter</taxon>
    </lineage>
</organism>
<feature type="transmembrane region" description="Helical" evidence="9">
    <location>
        <begin position="43"/>
        <end position="71"/>
    </location>
</feature>
<keyword evidence="8 9" id="KW-0472">Membrane</keyword>
<evidence type="ECO:0000256" key="7">
    <source>
        <dbReference type="ARBA" id="ARBA00022989"/>
    </source>
</evidence>
<dbReference type="Pfam" id="PF01252">
    <property type="entry name" value="Peptidase_A8"/>
    <property type="match status" value="1"/>
</dbReference>
<reference evidence="12" key="3">
    <citation type="submission" date="2019-06" db="EMBL/GenBank/DDBJ databases">
        <title>A comparative analysis of the Nautiliaceae.</title>
        <authorList>
            <person name="Grosche A."/>
            <person name="Smedile F."/>
            <person name="Vetriani C."/>
        </authorList>
    </citation>
    <scope>NUCLEOTIDE SEQUENCE</scope>
    <source>
        <strain evidence="12">TB6</strain>
    </source>
</reference>
<keyword evidence="5 9" id="KW-0064">Aspartyl protease</keyword>
<comment type="subcellular location">
    <subcellularLocation>
        <location evidence="9">Cell membrane</location>
        <topology evidence="9">Multi-pass membrane protein</topology>
    </subcellularLocation>
</comment>
<keyword evidence="6 9" id="KW-0378">Hydrolase</keyword>
<keyword evidence="2 9" id="KW-1003">Cell membrane</keyword>
<dbReference type="RefSeq" id="WP_123352059.1">
    <property type="nucleotide sequence ID" value="NZ_CP027432.2"/>
</dbReference>
<comment type="catalytic activity">
    <reaction evidence="9 10">
        <text>Release of signal peptides from bacterial membrane prolipoproteins. Hydrolyzes -Xaa-Yaa-Zaa-|-(S,diacylglyceryl)Cys-, in which Xaa is hydrophobic (preferably Leu), and Yaa (Ala or Ser) and Zaa (Gly or Ala) have small, neutral side chains.</text>
        <dbReference type="EC" id="3.4.23.36"/>
    </reaction>
</comment>
<dbReference type="HAMAP" id="MF_00161">
    <property type="entry name" value="LspA"/>
    <property type="match status" value="1"/>
</dbReference>
<evidence type="ECO:0000256" key="8">
    <source>
        <dbReference type="ARBA" id="ARBA00023136"/>
    </source>
</evidence>
<dbReference type="EC" id="3.4.23.36" evidence="9"/>
<feature type="active site" evidence="9">
    <location>
        <position position="122"/>
    </location>
</feature>
<dbReference type="EMBL" id="RJVK01000001">
    <property type="protein sequence ID" value="ROR41163.1"/>
    <property type="molecule type" value="Genomic_DNA"/>
</dbReference>
<dbReference type="EMBL" id="CP027432">
    <property type="protein sequence ID" value="QCI28126.1"/>
    <property type="molecule type" value="Genomic_DNA"/>
</dbReference>
<dbReference type="PROSITE" id="PS00855">
    <property type="entry name" value="SPASE_II"/>
    <property type="match status" value="1"/>
</dbReference>
<dbReference type="NCBIfam" id="TIGR00077">
    <property type="entry name" value="lspA"/>
    <property type="match status" value="1"/>
</dbReference>
<evidence type="ECO:0000256" key="5">
    <source>
        <dbReference type="ARBA" id="ARBA00022750"/>
    </source>
</evidence>
<dbReference type="GO" id="GO:0006508">
    <property type="term" value="P:proteolysis"/>
    <property type="evidence" value="ECO:0007669"/>
    <property type="project" value="UniProtKB-KW"/>
</dbReference>
<comment type="similarity">
    <text evidence="1 9 11">Belongs to the peptidase A8 family.</text>
</comment>
<evidence type="ECO:0000256" key="11">
    <source>
        <dbReference type="RuleBase" id="RU004181"/>
    </source>
</evidence>
<dbReference type="GO" id="GO:0005886">
    <property type="term" value="C:plasma membrane"/>
    <property type="evidence" value="ECO:0007669"/>
    <property type="project" value="UniProtKB-SubCell"/>
</dbReference>
<comment type="function">
    <text evidence="9 10">This protein specifically catalyzes the removal of signal peptides from prolipoproteins.</text>
</comment>
<dbReference type="PANTHER" id="PTHR33695">
    <property type="entry name" value="LIPOPROTEIN SIGNAL PEPTIDASE"/>
    <property type="match status" value="1"/>
</dbReference>
<evidence type="ECO:0000313" key="15">
    <source>
        <dbReference type="Proteomes" id="UP000298805"/>
    </source>
</evidence>
<evidence type="ECO:0000256" key="2">
    <source>
        <dbReference type="ARBA" id="ARBA00022475"/>
    </source>
</evidence>
<evidence type="ECO:0000256" key="1">
    <source>
        <dbReference type="ARBA" id="ARBA00006139"/>
    </source>
</evidence>
<keyword evidence="4 9" id="KW-0812">Transmembrane</keyword>
<sequence length="146" mass="16775">MKKFFLSFFAVFFIDQLLKQLFLHGFEWHSKCISLVLAINKGIAFSLLSFLGSNLKFIQLGIIILLAIFLYKEKIIKKHPIITGILLAAALSNLLDRFLIGGVVDYVYWHCGFKFAIFNFADVMIDFSILVFVYYYIFGKIPKSVA</sequence>
<feature type="transmembrane region" description="Helical" evidence="9">
    <location>
        <begin position="115"/>
        <end position="137"/>
    </location>
</feature>
<evidence type="ECO:0000256" key="9">
    <source>
        <dbReference type="HAMAP-Rule" id="MF_00161"/>
    </source>
</evidence>
<feature type="transmembrane region" description="Helical" evidence="9">
    <location>
        <begin position="83"/>
        <end position="109"/>
    </location>
</feature>
<dbReference type="PANTHER" id="PTHR33695:SF1">
    <property type="entry name" value="LIPOPROTEIN SIGNAL PEPTIDASE"/>
    <property type="match status" value="1"/>
</dbReference>
<dbReference type="GO" id="GO:0004190">
    <property type="term" value="F:aspartic-type endopeptidase activity"/>
    <property type="evidence" value="ECO:0007669"/>
    <property type="project" value="UniProtKB-UniRule"/>
</dbReference>
<keyword evidence="3 9" id="KW-0645">Protease</keyword>
<dbReference type="InterPro" id="IPR001872">
    <property type="entry name" value="Peptidase_A8"/>
</dbReference>
<keyword evidence="15" id="KW-1185">Reference proteome</keyword>
<dbReference type="AlphaFoldDB" id="A0AAJ4REG1"/>
<reference evidence="15" key="1">
    <citation type="submission" date="2018-03" db="EMBL/GenBank/DDBJ databases">
        <title>A comparative analysis of the Nautiliaceae.</title>
        <authorList>
            <person name="Grosche A."/>
            <person name="Smedile F."/>
            <person name="Vetriani C."/>
        </authorList>
    </citation>
    <scope>NUCLEOTIDE SEQUENCE [LARGE SCALE GENOMIC DNA]</scope>
    <source>
        <strain evidence="15">TB6</strain>
    </source>
</reference>
<evidence type="ECO:0000256" key="6">
    <source>
        <dbReference type="ARBA" id="ARBA00022801"/>
    </source>
</evidence>
<feature type="active site" evidence="9">
    <location>
        <position position="105"/>
    </location>
</feature>
<proteinExistence type="inferred from homology"/>
<keyword evidence="12" id="KW-0449">Lipoprotein</keyword>
<evidence type="ECO:0000313" key="13">
    <source>
        <dbReference type="EMBL" id="ROR41163.1"/>
    </source>
</evidence>
<evidence type="ECO:0000313" key="14">
    <source>
        <dbReference type="Proteomes" id="UP000272781"/>
    </source>
</evidence>
<evidence type="ECO:0000256" key="10">
    <source>
        <dbReference type="RuleBase" id="RU000594"/>
    </source>
</evidence>
<accession>A0AAJ4REG1</accession>
<evidence type="ECO:0000256" key="3">
    <source>
        <dbReference type="ARBA" id="ARBA00022670"/>
    </source>
</evidence>
<evidence type="ECO:0000256" key="4">
    <source>
        <dbReference type="ARBA" id="ARBA00022692"/>
    </source>
</evidence>
<dbReference type="PRINTS" id="PR00781">
    <property type="entry name" value="LIPOSIGPTASE"/>
</dbReference>
<comment type="caution">
    <text evidence="9">Lacks conserved residue(s) required for the propagation of feature annotation.</text>
</comment>
<gene>
    <name evidence="9" type="primary">lspA</name>
    <name evidence="12" type="ORF">C6V80_03895</name>
    <name evidence="13" type="ORF">EDC58_0648</name>
</gene>